<dbReference type="InterPro" id="IPR017853">
    <property type="entry name" value="GH"/>
</dbReference>
<evidence type="ECO:0000313" key="3">
    <source>
        <dbReference type="Proteomes" id="UP000677918"/>
    </source>
</evidence>
<name>A0A8J4H631_9BACL</name>
<feature type="transmembrane region" description="Helical" evidence="1">
    <location>
        <begin position="7"/>
        <end position="26"/>
    </location>
</feature>
<dbReference type="RefSeq" id="WP_213414311.1">
    <property type="nucleotide sequence ID" value="NZ_BOVK01000101.1"/>
</dbReference>
<reference evidence="2" key="1">
    <citation type="submission" date="2021-04" db="EMBL/GenBank/DDBJ databases">
        <title>Draft genome sequence of Xylanibacillus composti strain K13.</title>
        <authorList>
            <person name="Uke A."/>
            <person name="Chhe C."/>
            <person name="Baramee S."/>
            <person name="Kosugi A."/>
        </authorList>
    </citation>
    <scope>NUCLEOTIDE SEQUENCE</scope>
    <source>
        <strain evidence="2">K13</strain>
    </source>
</reference>
<keyword evidence="1" id="KW-1133">Transmembrane helix</keyword>
<dbReference type="SUPFAM" id="SSF51445">
    <property type="entry name" value="(Trans)glycosidases"/>
    <property type="match status" value="1"/>
</dbReference>
<dbReference type="Gene3D" id="3.20.20.80">
    <property type="entry name" value="Glycosidases"/>
    <property type="match status" value="2"/>
</dbReference>
<dbReference type="Proteomes" id="UP000677918">
    <property type="component" value="Unassembled WGS sequence"/>
</dbReference>
<protein>
    <recommendedName>
        <fullName evidence="4">Family 2 glycosyl transferase</fullName>
    </recommendedName>
</protein>
<keyword evidence="1" id="KW-0472">Membrane</keyword>
<evidence type="ECO:0000313" key="2">
    <source>
        <dbReference type="EMBL" id="GIQ71519.1"/>
    </source>
</evidence>
<gene>
    <name evidence="2" type="ORF">XYCOK13_43430</name>
</gene>
<accession>A0A8J4H631</accession>
<proteinExistence type="predicted"/>
<sequence>MGRRFKLWWKLGLVLVIAAGVLFYWLRPLFVKIEGTTIADGIHVKFRTNGTQVEEYADQAWKPYFAKGVNMGAAIPGHFPGELAITEEQYERWFRMIQEMGANVIRVYTIMKPEFYEALVKYNRANQHNPLYLIQGVWSPEEELIDKQDAYDPEIMQAFEQEIRDAVAAVYGKTTLAPEPHSGKAAGAYTYNAGPYLMGWIVGTEWEPNMVKRTNELHADIPDYEGQHFRSKPGANAFEKWLALMVDTAAQAEIQYGWQHPIAFSNWVTTDPLEHPGEPLFEEDMVSVDPAHIEATDWAAGYFASYHVYPYYPDFFAFDTTYQTMTNSQGQIDSYTAYLHKLKEFTSDMPIMITEFGVPASLGIAHLGMLGRDQGGHNEQQQGEINADLLQQIHGAGYSGAILFTWQDEWFKKTWNTLHYDDPDRRAFWYNTLTNESFFGVLGMFPGKDDVLFIDGDASDWEQLGADEKQRLDVQAPGFEEIWVTHDEGYLYLMAKLSEPFDPSRRSVYFGVDTIAGGNRHAPQLHGMTLDEGLETLMELSDEEMGRMWIASNYDVHARLYEHAGLPEIDPKEKLDDSGIFKPWMLAVNYRLEYPDSRFDYPFGDVEAGQLERGYTDPSRSDYNSKAMWQVQGQVLEMRIPWMLMGFSDPSSLSVIDYNGPSGNVFGTTEAEGVRIVPWMAQDGEVVGREGADAANPYPVSSLPIYSWQRWEENVDYVERPKQSYWIVKEAMEKIAGPVAE</sequence>
<keyword evidence="1" id="KW-0812">Transmembrane</keyword>
<organism evidence="2 3">
    <name type="scientific">Xylanibacillus composti</name>
    <dbReference type="NCBI Taxonomy" id="1572762"/>
    <lineage>
        <taxon>Bacteria</taxon>
        <taxon>Bacillati</taxon>
        <taxon>Bacillota</taxon>
        <taxon>Bacilli</taxon>
        <taxon>Bacillales</taxon>
        <taxon>Paenibacillaceae</taxon>
        <taxon>Xylanibacillus</taxon>
    </lineage>
</organism>
<keyword evidence="3" id="KW-1185">Reference proteome</keyword>
<evidence type="ECO:0008006" key="4">
    <source>
        <dbReference type="Google" id="ProtNLM"/>
    </source>
</evidence>
<evidence type="ECO:0000256" key="1">
    <source>
        <dbReference type="SAM" id="Phobius"/>
    </source>
</evidence>
<comment type="caution">
    <text evidence="2">The sequence shown here is derived from an EMBL/GenBank/DDBJ whole genome shotgun (WGS) entry which is preliminary data.</text>
</comment>
<dbReference type="AlphaFoldDB" id="A0A8J4H631"/>
<dbReference type="EMBL" id="BOVK01000101">
    <property type="protein sequence ID" value="GIQ71519.1"/>
    <property type="molecule type" value="Genomic_DNA"/>
</dbReference>